<evidence type="ECO:0000313" key="2">
    <source>
        <dbReference type="EMBL" id="MDX8151035.1"/>
    </source>
</evidence>
<name>A0ABU4VHX2_9ACTN</name>
<sequence length="393" mass="41525">MPSTRAIRPSRRAAAVALGLTAALGVPAVAHAADPLVWWEDGEQQLLGRTPSGGMPNGVASEPTFSHDSRNNRWIAFTSTATNIDGPVAAGRRNVYLVQRGGAIKPWANPWQYGSTRLLTVGRGGAPADGDSWGPSISGFTGPKDKPEEARIVAFVSTATNLVRGAGDGRTPRAYVASVRGGGMRLVRAPGWVTGVEVSADAQRVFVTTTRGLYVETGRRVRKIASGSGMAHPATTTRGYQVAYERRGNLYLTTVASRRTVLLGPGTDPDVDAGEPNGPRRGFVRALTFSRDGGAFRMSFSGSRTKIEQFGVTQTASKVNSGGSTTAFGEGRQVRLQVRLLDGGDYGGYVRPQGVCPLGQGDVTSVAVSTRYNYTAFTCQGGGLFGFYVGPYE</sequence>
<organism evidence="2 3">
    <name type="scientific">Patulibacter brassicae</name>
    <dbReference type="NCBI Taxonomy" id="1705717"/>
    <lineage>
        <taxon>Bacteria</taxon>
        <taxon>Bacillati</taxon>
        <taxon>Actinomycetota</taxon>
        <taxon>Thermoleophilia</taxon>
        <taxon>Solirubrobacterales</taxon>
        <taxon>Patulibacteraceae</taxon>
        <taxon>Patulibacter</taxon>
    </lineage>
</organism>
<reference evidence="2 3" key="1">
    <citation type="submission" date="2023-11" db="EMBL/GenBank/DDBJ databases">
        <authorList>
            <person name="Xu M."/>
            <person name="Jiang T."/>
        </authorList>
    </citation>
    <scope>NUCLEOTIDE SEQUENCE [LARGE SCALE GENOMIC DNA]</scope>
    <source>
        <strain evidence="2 3">SD</strain>
    </source>
</reference>
<evidence type="ECO:0000256" key="1">
    <source>
        <dbReference type="SAM" id="SignalP"/>
    </source>
</evidence>
<feature type="signal peptide" evidence="1">
    <location>
        <begin position="1"/>
        <end position="32"/>
    </location>
</feature>
<gene>
    <name evidence="2" type="ORF">SK069_05485</name>
</gene>
<feature type="chain" id="PRO_5047062020" evidence="1">
    <location>
        <begin position="33"/>
        <end position="393"/>
    </location>
</feature>
<comment type="caution">
    <text evidence="2">The sequence shown here is derived from an EMBL/GenBank/DDBJ whole genome shotgun (WGS) entry which is preliminary data.</text>
</comment>
<keyword evidence="1" id="KW-0732">Signal</keyword>
<dbReference type="RefSeq" id="WP_319953188.1">
    <property type="nucleotide sequence ID" value="NZ_JAXAVX010000002.1"/>
</dbReference>
<dbReference type="EMBL" id="JAXAVX010000002">
    <property type="protein sequence ID" value="MDX8151035.1"/>
    <property type="molecule type" value="Genomic_DNA"/>
</dbReference>
<proteinExistence type="predicted"/>
<protein>
    <submittedName>
        <fullName evidence="2">Uncharacterized protein</fullName>
    </submittedName>
</protein>
<accession>A0ABU4VHX2</accession>
<evidence type="ECO:0000313" key="3">
    <source>
        <dbReference type="Proteomes" id="UP001277761"/>
    </source>
</evidence>
<dbReference type="SUPFAM" id="SSF82171">
    <property type="entry name" value="DPP6 N-terminal domain-like"/>
    <property type="match status" value="1"/>
</dbReference>
<keyword evidence="3" id="KW-1185">Reference proteome</keyword>
<dbReference type="Proteomes" id="UP001277761">
    <property type="component" value="Unassembled WGS sequence"/>
</dbReference>